<dbReference type="SUPFAM" id="SSF103515">
    <property type="entry name" value="Autotransporter"/>
    <property type="match status" value="1"/>
</dbReference>
<organism evidence="3 4">
    <name type="scientific">Helicobacter apodemus</name>
    <dbReference type="NCBI Taxonomy" id="135569"/>
    <lineage>
        <taxon>Bacteria</taxon>
        <taxon>Pseudomonadati</taxon>
        <taxon>Campylobacterota</taxon>
        <taxon>Epsilonproteobacteria</taxon>
        <taxon>Campylobacterales</taxon>
        <taxon>Helicobacteraceae</taxon>
        <taxon>Helicobacter</taxon>
    </lineage>
</organism>
<dbReference type="SMART" id="SM00869">
    <property type="entry name" value="Autotransporter"/>
    <property type="match status" value="1"/>
</dbReference>
<feature type="domain" description="Autotransporter" evidence="2">
    <location>
        <begin position="1023"/>
        <end position="1300"/>
    </location>
</feature>
<dbReference type="InterPro" id="IPR036709">
    <property type="entry name" value="Autotransporte_beta_dom_sf"/>
</dbReference>
<proteinExistence type="predicted"/>
<dbReference type="KEGG" id="had:CDV25_02055"/>
<feature type="compositionally biased region" description="Polar residues" evidence="1">
    <location>
        <begin position="820"/>
        <end position="840"/>
    </location>
</feature>
<sequence length="1300" mass="137650">MQNSMLTLTTLIPSGGGGKIMPHSTPIETIKVNVKDYVLNLDFKSNVKTLDSKSNPKPLDSQSNPKPLDSQSLNMNFDYKYSKLLNPKVLDSNLNTKAMNPKPLDSQSLISQLFNPKFLDSNSNLKPLYSRINVKTLDSNPKIRDINFKLLNPKSLSPSFLSLICASVLLTIPHSISAKDNWVAIGNDTLDTTTDTNANKVTKALTNKQISASQTKEYKNLEITNTGSITNTNANFAINIQNNATIESITNKGLISGSGNHNISINTSSIQSFENIGTITNTNTGKFNFNITQGTIDKFNNSGIIDSKGYGIALQPNTTITNFNNTGTILAKETASRDAVFINKATIQTFSNEGLIKSEGNRGVGINIFNGSSISNFTNSGTIGHFRASGSTITNFENKGTISNKRGEGVEINGSTISNFNNSGTIKGGDSGIFTAGGTIKTLINKGSIISESSSAADAGIKLQGGGTIETIINTGTIRANSFGIAVSNGKFGKLSMQDGAVVHGKYSGITVATNQTLGDLEISGANTKISGGENGIYLDTRSKTQKITIKDGAKIEGVESGIWVSDGANLSGDINISGVGSMIKGGTKAGIFNEDSNITGNITISDGATITATSKNAISNSGNATLSGSITISGANTKLEGNIVNSGNANIGSEIKIEKGASVNGGLVNNGNASILGNITIDESSKLNSITNTSSNANAITGSIETKSSTPLAISNSGSIGGDIKTAGNAELKINNSGSGSIGGSITASGNAPISITNSDNAKVAGNIEVSGDAPIVIKNEGNATLQSDIINSGSGNLSLSNTGNASIGANIKNNGSGSLSISNTGKVSDTTKIESNGSGKVEVEEWLVSTNSQGEVKPLEITGTNLSVVSVSNVTFDAGNITNLSSLVQDPKNVINIDTSQDTTISNPAEINSKVFAKAEFKTNDPSVNVNVDALSKTLSFSVDAAKTSAAALGKTLISNTQARANFVNAVMGNAMNAVNLIHNQGSANVYSNFNKAYEEGAIYANFDNLGSDALLRSSETKDKNHLAFMLPYISKSNTSLNGGLTSKGHTKGVIFGYSYLNPNNKDIYGIYGGYDDFSSKTYPSDILALNNRTYYAGVRYYHPFNYKDYELFSKFSSQFGLIQNDISERVGQTEFKGEPKSYAYDANVNMGINIKLNTKHTLTPEIGLGYNGGYSKAYTMSNAINTITRRNYTHKMNLFKTKTSLSFYSDWHKHFKTLVYAGVDWTMNPNVDNPKGRYSNIGYYGGGESKLDNLEYALGTTLVIPLNDAFYFSLNYGMNGTKNTTMHTGYGKFNYMW</sequence>
<dbReference type="PROSITE" id="PS51208">
    <property type="entry name" value="AUTOTRANSPORTER"/>
    <property type="match status" value="1"/>
</dbReference>
<protein>
    <recommendedName>
        <fullName evidence="2">Autotransporter domain-containing protein</fullName>
    </recommendedName>
</protein>
<name>A0A2U8FBU4_9HELI</name>
<dbReference type="RefSeq" id="WP_108910564.1">
    <property type="nucleotide sequence ID" value="NZ_CP021886.1"/>
</dbReference>
<evidence type="ECO:0000259" key="2">
    <source>
        <dbReference type="PROSITE" id="PS51208"/>
    </source>
</evidence>
<dbReference type="Gene3D" id="2.40.128.130">
    <property type="entry name" value="Autotransporter beta-domain"/>
    <property type="match status" value="1"/>
</dbReference>
<evidence type="ECO:0000313" key="3">
    <source>
        <dbReference type="EMBL" id="AWI33679.1"/>
    </source>
</evidence>
<dbReference type="InterPro" id="IPR005546">
    <property type="entry name" value="Autotransporte_beta"/>
</dbReference>
<evidence type="ECO:0000256" key="1">
    <source>
        <dbReference type="SAM" id="MobiDB-lite"/>
    </source>
</evidence>
<feature type="region of interest" description="Disordered" evidence="1">
    <location>
        <begin position="820"/>
        <end position="841"/>
    </location>
</feature>
<evidence type="ECO:0000313" key="4">
    <source>
        <dbReference type="Proteomes" id="UP000244890"/>
    </source>
</evidence>
<dbReference type="Proteomes" id="UP000244890">
    <property type="component" value="Chromosome"/>
</dbReference>
<reference evidence="3 4" key="1">
    <citation type="submission" date="2017-06" db="EMBL/GenBank/DDBJ databases">
        <title>Complete genome of Helicobacter apodemus.</title>
        <authorList>
            <person name="Cho S."/>
        </authorList>
    </citation>
    <scope>NUCLEOTIDE SEQUENCE [LARGE SCALE GENOMIC DNA]</scope>
    <source>
        <strain evidence="4">SNUVETPUB-15-01</strain>
    </source>
</reference>
<dbReference type="OrthoDB" id="5331935at2"/>
<gene>
    <name evidence="3" type="ORF">CDV25_02055</name>
</gene>
<feature type="region of interest" description="Disordered" evidence="1">
    <location>
        <begin position="49"/>
        <end position="73"/>
    </location>
</feature>
<dbReference type="EMBL" id="CP021886">
    <property type="protein sequence ID" value="AWI33679.1"/>
    <property type="molecule type" value="Genomic_DNA"/>
</dbReference>
<accession>A0A2U8FBU4</accession>